<dbReference type="EMBL" id="BK015653">
    <property type="protein sequence ID" value="DAE18317.1"/>
    <property type="molecule type" value="Genomic_DNA"/>
</dbReference>
<proteinExistence type="predicted"/>
<organism evidence="1">
    <name type="scientific">Siphoviridae sp. cteHV32</name>
    <dbReference type="NCBI Taxonomy" id="2825588"/>
    <lineage>
        <taxon>Viruses</taxon>
        <taxon>Duplodnaviria</taxon>
        <taxon>Heunggongvirae</taxon>
        <taxon>Uroviricota</taxon>
        <taxon>Caudoviricetes</taxon>
    </lineage>
</organism>
<sequence length="53" mass="6372">MTDDRREAFKKMVERFNNLPEKKQDQLLWYGRAIIDTEECEASKKEHATLRSD</sequence>
<reference evidence="1" key="1">
    <citation type="journal article" date="2021" name="Proc. Natl. Acad. Sci. U.S.A.">
        <title>A Catalog of Tens of Thousands of Viruses from Human Metagenomes Reveals Hidden Associations with Chronic Diseases.</title>
        <authorList>
            <person name="Tisza M.J."/>
            <person name="Buck C.B."/>
        </authorList>
    </citation>
    <scope>NUCLEOTIDE SEQUENCE</scope>
    <source>
        <strain evidence="1">CteHV32</strain>
    </source>
</reference>
<evidence type="ECO:0000313" key="1">
    <source>
        <dbReference type="EMBL" id="DAE18317.1"/>
    </source>
</evidence>
<name>A0A8S5QHS5_9CAUD</name>
<protein>
    <submittedName>
        <fullName evidence="1">Uncharacterized protein</fullName>
    </submittedName>
</protein>
<accession>A0A8S5QHS5</accession>